<dbReference type="Proteomes" id="UP000235388">
    <property type="component" value="Unassembled WGS sequence"/>
</dbReference>
<accession>A0A2N5TWK1</accession>
<evidence type="ECO:0000313" key="1">
    <source>
        <dbReference type="EMBL" id="PLW29844.1"/>
    </source>
</evidence>
<dbReference type="AlphaFoldDB" id="A0A2N5TWK1"/>
<proteinExistence type="predicted"/>
<dbReference type="EMBL" id="PGCJ01000397">
    <property type="protein sequence ID" value="PLW29844.1"/>
    <property type="molecule type" value="Genomic_DNA"/>
</dbReference>
<dbReference type="Gene3D" id="3.60.10.10">
    <property type="entry name" value="Endonuclease/exonuclease/phosphatase"/>
    <property type="match status" value="1"/>
</dbReference>
<protein>
    <recommendedName>
        <fullName evidence="3">Endonuclease/exonuclease/phosphatase domain-containing protein</fullName>
    </recommendedName>
</protein>
<comment type="caution">
    <text evidence="1">The sequence shown here is derived from an EMBL/GenBank/DDBJ whole genome shotgun (WGS) entry which is preliminary data.</text>
</comment>
<dbReference type="InterPro" id="IPR036691">
    <property type="entry name" value="Endo/exonu/phosph_ase_sf"/>
</dbReference>
<evidence type="ECO:0000313" key="2">
    <source>
        <dbReference type="Proteomes" id="UP000235388"/>
    </source>
</evidence>
<organism evidence="1 2">
    <name type="scientific">Puccinia coronata f. sp. avenae</name>
    <dbReference type="NCBI Taxonomy" id="200324"/>
    <lineage>
        <taxon>Eukaryota</taxon>
        <taxon>Fungi</taxon>
        <taxon>Dikarya</taxon>
        <taxon>Basidiomycota</taxon>
        <taxon>Pucciniomycotina</taxon>
        <taxon>Pucciniomycetes</taxon>
        <taxon>Pucciniales</taxon>
        <taxon>Pucciniaceae</taxon>
        <taxon>Puccinia</taxon>
    </lineage>
</organism>
<name>A0A2N5TWK1_9BASI</name>
<gene>
    <name evidence="1" type="ORF">PCANC_20137</name>
</gene>
<reference evidence="1 2" key="1">
    <citation type="submission" date="2017-11" db="EMBL/GenBank/DDBJ databases">
        <title>De novo assembly and phasing of dikaryotic genomes from two isolates of Puccinia coronata f. sp. avenae, the causal agent of oat crown rust.</title>
        <authorList>
            <person name="Miller M.E."/>
            <person name="Zhang Y."/>
            <person name="Omidvar V."/>
            <person name="Sperschneider J."/>
            <person name="Schwessinger B."/>
            <person name="Raley C."/>
            <person name="Palmer J.M."/>
            <person name="Garnica D."/>
            <person name="Upadhyaya N."/>
            <person name="Rathjen J."/>
            <person name="Taylor J.M."/>
            <person name="Park R.F."/>
            <person name="Dodds P.N."/>
            <person name="Hirsch C.D."/>
            <person name="Kianian S.F."/>
            <person name="Figueroa M."/>
        </authorList>
    </citation>
    <scope>NUCLEOTIDE SEQUENCE [LARGE SCALE GENOMIC DNA]</scope>
    <source>
        <strain evidence="1">12NC29</strain>
    </source>
</reference>
<dbReference type="SUPFAM" id="SSF56219">
    <property type="entry name" value="DNase I-like"/>
    <property type="match status" value="1"/>
</dbReference>
<keyword evidence="2" id="KW-1185">Reference proteome</keyword>
<sequence>MKSLEPWINPYTLAPPKNREWRGYTSFDHRPKKWNDQHRTCIYVQKSISLQAVTQLSDGGQSLLALDVSLPNSKVIRLINMYNTPRTFPAVETLRFWLKTHNSRHTPYFLFMDANLHHPHWNPLGLQSNHKQARDLLEIYGSRGFCLSSPWHMILRSTVLLENNGSDHQAIKLELAFQGPNGQPQQTRPNWEALSSETAVELHLNGLARPLSYISTALQGHQVTSQRPCKAIELHLDGLERPLSYILAALQGHQATSQRPCKAIELHLNGLARPSSYISTALQGHQVTSQRPCKAIKLHLNGLSLRPSSYIPTAMQGPRPLSYISTALQGH</sequence>
<evidence type="ECO:0008006" key="3">
    <source>
        <dbReference type="Google" id="ProtNLM"/>
    </source>
</evidence>